<evidence type="ECO:0000313" key="2">
    <source>
        <dbReference type="Proteomes" id="UP000530564"/>
    </source>
</evidence>
<dbReference type="AlphaFoldDB" id="A0A839ZWS3"/>
<reference evidence="1 2" key="1">
    <citation type="submission" date="2020-08" db="EMBL/GenBank/DDBJ databases">
        <title>Genomic Encyclopedia of Type Strains, Phase IV (KMG-IV): sequencing the most valuable type-strain genomes for metagenomic binning, comparative biology and taxonomic classification.</title>
        <authorList>
            <person name="Goeker M."/>
        </authorList>
    </citation>
    <scope>NUCLEOTIDE SEQUENCE [LARGE SCALE GENOMIC DNA]</scope>
    <source>
        <strain evidence="1 2">DSM 21793</strain>
    </source>
</reference>
<proteinExistence type="predicted"/>
<comment type="caution">
    <text evidence="1">The sequence shown here is derived from an EMBL/GenBank/DDBJ whole genome shotgun (WGS) entry which is preliminary data.</text>
</comment>
<evidence type="ECO:0000313" key="1">
    <source>
        <dbReference type="EMBL" id="MBB3890975.1"/>
    </source>
</evidence>
<dbReference type="EMBL" id="JACIDK010000002">
    <property type="protein sequence ID" value="MBB3890975.1"/>
    <property type="molecule type" value="Genomic_DNA"/>
</dbReference>
<dbReference type="Pfam" id="PF14345">
    <property type="entry name" value="GDYXXLXY"/>
    <property type="match status" value="1"/>
</dbReference>
<protein>
    <submittedName>
        <fullName evidence="1">Uncharacterized protein</fullName>
    </submittedName>
</protein>
<organism evidence="1 2">
    <name type="scientific">Phenylobacterium haematophilum</name>
    <dbReference type="NCBI Taxonomy" id="98513"/>
    <lineage>
        <taxon>Bacteria</taxon>
        <taxon>Pseudomonadati</taxon>
        <taxon>Pseudomonadota</taxon>
        <taxon>Alphaproteobacteria</taxon>
        <taxon>Caulobacterales</taxon>
        <taxon>Caulobacteraceae</taxon>
        <taxon>Phenylobacterium</taxon>
    </lineage>
</organism>
<dbReference type="Proteomes" id="UP000530564">
    <property type="component" value="Unassembled WGS sequence"/>
</dbReference>
<sequence length="192" mass="20526">MRNLPLRIAAASAVLVLLLVGVVLRENGARATGREALLPMEAVDPRDLLTGHYVALRLTQQLALGQPCPRERSTFEDGGWIGLKPAGGHYRFIGVGASRQAALAGGAELAVRGGVYCSRTAFGNTESDVVTLDIGVDRFHADQDEAQAIEKALRERRQGEAPAFAVVSVGDDGRARLKGVIVGGKRTDLTWW</sequence>
<dbReference type="InterPro" id="IPR025833">
    <property type="entry name" value="GDYXXLXY"/>
</dbReference>
<name>A0A839ZWS3_9CAUL</name>
<gene>
    <name evidence="1" type="ORF">GGQ61_001692</name>
</gene>
<accession>A0A839ZWS3</accession>
<keyword evidence="2" id="KW-1185">Reference proteome</keyword>